<feature type="chain" id="PRO_5010346705" evidence="1">
    <location>
        <begin position="21"/>
        <end position="473"/>
    </location>
</feature>
<evidence type="ECO:0000313" key="4">
    <source>
        <dbReference type="Proteomes" id="UP000182124"/>
    </source>
</evidence>
<evidence type="ECO:0000313" key="3">
    <source>
        <dbReference type="EMBL" id="SCX10227.1"/>
    </source>
</evidence>
<dbReference type="SUPFAM" id="SSF52266">
    <property type="entry name" value="SGNH hydrolase"/>
    <property type="match status" value="1"/>
</dbReference>
<dbReference type="Pfam" id="PF13472">
    <property type="entry name" value="Lipase_GDSL_2"/>
    <property type="match status" value="1"/>
</dbReference>
<dbReference type="eggNOG" id="COG1388">
    <property type="taxonomic scope" value="Bacteria"/>
</dbReference>
<dbReference type="AlphaFoldDB" id="A0A1G4VQA1"/>
<dbReference type="Gene3D" id="3.10.350.10">
    <property type="entry name" value="LysM domain"/>
    <property type="match status" value="1"/>
</dbReference>
<evidence type="ECO:0000259" key="2">
    <source>
        <dbReference type="PROSITE" id="PS51782"/>
    </source>
</evidence>
<sequence length="473" mass="52641">MWNKLLLLFSGLLFSVTLSAQVIDSTTVEVDTLGMEAKLSYGENAISNTKAIDRFFEKLYVLETAKTGKVRVVHIGDSHIQADLFTGVIRKKLQDTFGNGGLGFSFPHNLAKTNGSHYIRYSSNESWNNHRLTKEKNGSPIGLSGISLTTRAKDFALEINVKDNAYQFNTLKIVTPENTPMFDVATSSKTIVLESKVPKKIVHKIKNGEAISIIADKYNISVAELKRANGLKSDKIRAGKTLKIPTNEMQKRSLKRSEFIPLSLNEEAQAHSFYSETLMDKIYLIPNKKATAFALNGLVFERNEPGITYSAIGVNGAKASDYNKYPLFFEQVAALEADLIIVSLGTNETFDKMPVQDYMNVLNAFIATIKTKNPNAEVLVLSTPPSLLYRRSLNRFADEYARAINTQATTVNHAAYDLFAIMGGMYGVNRNYRQGLMSGDKVHYSKAGYEKQGALFSEALLNAYENFKVNKKN</sequence>
<accession>A0A1G4VQA1</accession>
<organism evidence="3 4">
    <name type="scientific">Flavobacterium saliperosum</name>
    <dbReference type="NCBI Taxonomy" id="329186"/>
    <lineage>
        <taxon>Bacteria</taxon>
        <taxon>Pseudomonadati</taxon>
        <taxon>Bacteroidota</taxon>
        <taxon>Flavobacteriia</taxon>
        <taxon>Flavobacteriales</taxon>
        <taxon>Flavobacteriaceae</taxon>
        <taxon>Flavobacterium</taxon>
    </lineage>
</organism>
<dbReference type="InterPro" id="IPR018392">
    <property type="entry name" value="LysM"/>
</dbReference>
<dbReference type="STRING" id="329186.SAMN02927925_01525"/>
<dbReference type="Pfam" id="PF01476">
    <property type="entry name" value="LysM"/>
    <property type="match status" value="1"/>
</dbReference>
<dbReference type="CDD" id="cd00118">
    <property type="entry name" value="LysM"/>
    <property type="match status" value="1"/>
</dbReference>
<dbReference type="eggNOG" id="COG2755">
    <property type="taxonomic scope" value="Bacteria"/>
</dbReference>
<dbReference type="Proteomes" id="UP000182124">
    <property type="component" value="Unassembled WGS sequence"/>
</dbReference>
<reference evidence="3 4" key="1">
    <citation type="submission" date="2016-10" db="EMBL/GenBank/DDBJ databases">
        <authorList>
            <person name="de Groot N.N."/>
        </authorList>
    </citation>
    <scope>NUCLEOTIDE SEQUENCE [LARGE SCALE GENOMIC DNA]</scope>
    <source>
        <strain evidence="3 4">CGMCC 1.3801</strain>
    </source>
</reference>
<keyword evidence="1" id="KW-0732">Signal</keyword>
<dbReference type="InterPro" id="IPR036514">
    <property type="entry name" value="SGNH_hydro_sf"/>
</dbReference>
<dbReference type="InterPro" id="IPR036779">
    <property type="entry name" value="LysM_dom_sf"/>
</dbReference>
<dbReference type="PROSITE" id="PS51782">
    <property type="entry name" value="LYSM"/>
    <property type="match status" value="1"/>
</dbReference>
<feature type="domain" description="LysM" evidence="2">
    <location>
        <begin position="201"/>
        <end position="244"/>
    </location>
</feature>
<name>A0A1G4VQA1_9FLAO</name>
<protein>
    <submittedName>
        <fullName evidence="3">LysM domain-containing protein</fullName>
    </submittedName>
</protein>
<dbReference type="PANTHER" id="PTHR30383">
    <property type="entry name" value="THIOESTERASE 1/PROTEASE 1/LYSOPHOSPHOLIPASE L1"/>
    <property type="match status" value="1"/>
</dbReference>
<evidence type="ECO:0000256" key="1">
    <source>
        <dbReference type="SAM" id="SignalP"/>
    </source>
</evidence>
<feature type="signal peptide" evidence="1">
    <location>
        <begin position="1"/>
        <end position="20"/>
    </location>
</feature>
<dbReference type="Gene3D" id="3.40.50.1110">
    <property type="entry name" value="SGNH hydrolase"/>
    <property type="match status" value="2"/>
</dbReference>
<dbReference type="SUPFAM" id="SSF54106">
    <property type="entry name" value="LysM domain"/>
    <property type="match status" value="1"/>
</dbReference>
<dbReference type="SMART" id="SM00257">
    <property type="entry name" value="LysM"/>
    <property type="match status" value="1"/>
</dbReference>
<dbReference type="EMBL" id="FMTY01000003">
    <property type="protein sequence ID" value="SCX10227.1"/>
    <property type="molecule type" value="Genomic_DNA"/>
</dbReference>
<dbReference type="InterPro" id="IPR013830">
    <property type="entry name" value="SGNH_hydro"/>
</dbReference>
<dbReference type="RefSeq" id="WP_035654759.1">
    <property type="nucleotide sequence ID" value="NZ_CBCSBQ010000008.1"/>
</dbReference>
<dbReference type="GO" id="GO:0016788">
    <property type="term" value="F:hydrolase activity, acting on ester bonds"/>
    <property type="evidence" value="ECO:0007669"/>
    <property type="project" value="UniProtKB-ARBA"/>
</dbReference>
<dbReference type="InterPro" id="IPR051532">
    <property type="entry name" value="Ester_Hydrolysis_Enzymes"/>
</dbReference>
<proteinExistence type="predicted"/>
<dbReference type="PANTHER" id="PTHR30383:SF29">
    <property type="entry name" value="SGNH HYDROLASE-TYPE ESTERASE DOMAIN-CONTAINING PROTEIN"/>
    <property type="match status" value="1"/>
</dbReference>
<gene>
    <name evidence="3" type="ORF">SAMN02927925_01525</name>
</gene>